<name>A0AAD1Y857_EUPCR</name>
<keyword evidence="3" id="KW-1185">Reference proteome</keyword>
<dbReference type="InterPro" id="IPR000048">
    <property type="entry name" value="IQ_motif_EF-hand-BS"/>
</dbReference>
<dbReference type="PROSITE" id="PS50096">
    <property type="entry name" value="IQ"/>
    <property type="match status" value="2"/>
</dbReference>
<feature type="compositionally biased region" description="Basic and acidic residues" evidence="1">
    <location>
        <begin position="475"/>
        <end position="484"/>
    </location>
</feature>
<comment type="caution">
    <text evidence="2">The sequence shown here is derived from an EMBL/GenBank/DDBJ whole genome shotgun (WGS) entry which is preliminary data.</text>
</comment>
<evidence type="ECO:0000313" key="2">
    <source>
        <dbReference type="EMBL" id="CAI2387206.1"/>
    </source>
</evidence>
<dbReference type="AlphaFoldDB" id="A0AAD1Y857"/>
<proteinExistence type="predicted"/>
<dbReference type="Proteomes" id="UP001295684">
    <property type="component" value="Unassembled WGS sequence"/>
</dbReference>
<feature type="region of interest" description="Disordered" evidence="1">
    <location>
        <begin position="475"/>
        <end position="546"/>
    </location>
</feature>
<protein>
    <submittedName>
        <fullName evidence="2">Uncharacterized protein</fullName>
    </submittedName>
</protein>
<dbReference type="Pfam" id="PF00612">
    <property type="entry name" value="IQ"/>
    <property type="match status" value="2"/>
</dbReference>
<feature type="compositionally biased region" description="Basic and acidic residues" evidence="1">
    <location>
        <begin position="396"/>
        <end position="411"/>
    </location>
</feature>
<organism evidence="2 3">
    <name type="scientific">Euplotes crassus</name>
    <dbReference type="NCBI Taxonomy" id="5936"/>
    <lineage>
        <taxon>Eukaryota</taxon>
        <taxon>Sar</taxon>
        <taxon>Alveolata</taxon>
        <taxon>Ciliophora</taxon>
        <taxon>Intramacronucleata</taxon>
        <taxon>Spirotrichea</taxon>
        <taxon>Hypotrichia</taxon>
        <taxon>Euplotida</taxon>
        <taxon>Euplotidae</taxon>
        <taxon>Moneuplotes</taxon>
    </lineage>
</organism>
<evidence type="ECO:0000256" key="1">
    <source>
        <dbReference type="SAM" id="MobiDB-lite"/>
    </source>
</evidence>
<reference evidence="2" key="1">
    <citation type="submission" date="2023-07" db="EMBL/GenBank/DDBJ databases">
        <authorList>
            <consortium name="AG Swart"/>
            <person name="Singh M."/>
            <person name="Singh A."/>
            <person name="Seah K."/>
            <person name="Emmerich C."/>
        </authorList>
    </citation>
    <scope>NUCLEOTIDE SEQUENCE</scope>
    <source>
        <strain evidence="2">DP1</strain>
    </source>
</reference>
<accession>A0AAD1Y857</accession>
<evidence type="ECO:0000313" key="3">
    <source>
        <dbReference type="Proteomes" id="UP001295684"/>
    </source>
</evidence>
<feature type="region of interest" description="Disordered" evidence="1">
    <location>
        <begin position="449"/>
        <end position="468"/>
    </location>
</feature>
<dbReference type="EMBL" id="CAMPGE010029723">
    <property type="protein sequence ID" value="CAI2387206.1"/>
    <property type="molecule type" value="Genomic_DNA"/>
</dbReference>
<sequence>MYRVSNYTKNAGLLTSRKDMGDIYDHFKKKSFSLTSVSPKKAYNPIGQTIDKKGSLPSLNRNKNTVFDTVSNRRNTPLRALNSYNLTSRFTQSYSQCGMFEDTSMSAASLARKKGIQKSKFLTNICKSLKRKTKPMNGTSLAANSSKNSLFLEKLQKSKHIEKLSKEFPGVTAKKNWVFLPDIIIKEKFIKASNKILQEKAARRIQSTWRVYLLRKAFSVHMKKLQNTAHILQKYFKRWKKRKQKLNRYLKAVVRIQSWWRGQLIRRQTISWCYSKIYSRLDTFKEMRDKYLKQEIEYYCNLWKQKAKNNKVERKLHARKAFVYYAITVYEKLRKKRSRQKHIVKSKETKPKARKSIIKGPQKGLGKLKRSNLNVNKFKSAVKNTIKNKNQAKKIPKADGNKLDVSQDDRPTSLVKSKTFQKGVMNKVITKMLNKAKINVVTKSGFKDKKTQLENNMTKSPRKGSHQITEVIHEEENKGQERDLNSASDSNGVLSPEIRVTSPPQDNIVKVFSSTLSSSKNQKEEESVSIATTEENLDDLARNDSD</sequence>
<gene>
    <name evidence="2" type="ORF">ECRASSUSDP1_LOCUS28835</name>
</gene>
<feature type="region of interest" description="Disordered" evidence="1">
    <location>
        <begin position="388"/>
        <end position="416"/>
    </location>
</feature>
<dbReference type="SMART" id="SM00015">
    <property type="entry name" value="IQ"/>
    <property type="match status" value="3"/>
</dbReference>